<name>A0AC58UGU4_TOBAC</name>
<gene>
    <name evidence="2" type="primary">LOC142180385</name>
</gene>
<reference evidence="2" key="2">
    <citation type="submission" date="2025-08" db="UniProtKB">
        <authorList>
            <consortium name="RefSeq"/>
        </authorList>
    </citation>
    <scope>IDENTIFICATION</scope>
    <source>
        <tissue evidence="2">Leaf</tissue>
    </source>
</reference>
<keyword evidence="1" id="KW-1185">Reference proteome</keyword>
<accession>A0AC58UGU4</accession>
<evidence type="ECO:0000313" key="1">
    <source>
        <dbReference type="Proteomes" id="UP000790787"/>
    </source>
</evidence>
<sequence length="246" mass="27184">MTMRKVDFSGSYFFVTTLLLLLPLFVSTKAAAAASGLFIFGDSTVDAGNNNYIETIPENRANYEPYAQNGFFQEPTGRFSDGRIIVDFIAEYAKLPLIPPYLQPHIADFSNGVNFASGGAGVLSTTHSGLVIDLERQLKYFEQVRKSLTEKLGAAKAEEVISEAVYFISIGSNDYMGGYFGNETMQQLHGPEEYLGMVIGNLTQAIQVNYKQLSFSFSMLLVKIVLIYNISVTKNCMRKAPENLVS</sequence>
<reference evidence="1" key="1">
    <citation type="journal article" date="2014" name="Nat. Commun.">
        <title>The tobacco genome sequence and its comparison with those of tomato and potato.</title>
        <authorList>
            <person name="Sierro N."/>
            <person name="Battey J.N."/>
            <person name="Ouadi S."/>
            <person name="Bakaher N."/>
            <person name="Bovet L."/>
            <person name="Willig A."/>
            <person name="Goepfert S."/>
            <person name="Peitsch M.C."/>
            <person name="Ivanov N.V."/>
        </authorList>
    </citation>
    <scope>NUCLEOTIDE SEQUENCE [LARGE SCALE GENOMIC DNA]</scope>
</reference>
<evidence type="ECO:0000313" key="2">
    <source>
        <dbReference type="RefSeq" id="XP_075108700.1"/>
    </source>
</evidence>
<dbReference type="Proteomes" id="UP000790787">
    <property type="component" value="Chromosome 4"/>
</dbReference>
<protein>
    <submittedName>
        <fullName evidence="2">GDSL esterase/lipase 1-like isoform X1</fullName>
    </submittedName>
</protein>
<proteinExistence type="predicted"/>
<dbReference type="RefSeq" id="XP_075108700.1">
    <property type="nucleotide sequence ID" value="XM_075252599.1"/>
</dbReference>
<organism evidence="1 2">
    <name type="scientific">Nicotiana tabacum</name>
    <name type="common">Common tobacco</name>
    <dbReference type="NCBI Taxonomy" id="4097"/>
    <lineage>
        <taxon>Eukaryota</taxon>
        <taxon>Viridiplantae</taxon>
        <taxon>Streptophyta</taxon>
        <taxon>Embryophyta</taxon>
        <taxon>Tracheophyta</taxon>
        <taxon>Spermatophyta</taxon>
        <taxon>Magnoliopsida</taxon>
        <taxon>eudicotyledons</taxon>
        <taxon>Gunneridae</taxon>
        <taxon>Pentapetalae</taxon>
        <taxon>asterids</taxon>
        <taxon>lamiids</taxon>
        <taxon>Solanales</taxon>
        <taxon>Solanaceae</taxon>
        <taxon>Nicotianoideae</taxon>
        <taxon>Nicotianeae</taxon>
        <taxon>Nicotiana</taxon>
    </lineage>
</organism>